<gene>
    <name evidence="8" type="ORF">CAPTEDRAFT_166194</name>
</gene>
<accession>R7UFV6</accession>
<evidence type="ECO:0000313" key="9">
    <source>
        <dbReference type="EnsemblMetazoa" id="CapteP166194"/>
    </source>
</evidence>
<evidence type="ECO:0000256" key="5">
    <source>
        <dbReference type="ARBA" id="ARBA00023126"/>
    </source>
</evidence>
<evidence type="ECO:0000256" key="3">
    <source>
        <dbReference type="ARBA" id="ARBA00013151"/>
    </source>
</evidence>
<keyword evidence="6" id="KW-0704">Schiff base</keyword>
<proteinExistence type="inferred from homology"/>
<dbReference type="GO" id="GO:0005975">
    <property type="term" value="P:carbohydrate metabolic process"/>
    <property type="evidence" value="ECO:0007669"/>
    <property type="project" value="InterPro"/>
</dbReference>
<dbReference type="EnsemblMetazoa" id="CapteT166194">
    <property type="protein sequence ID" value="CapteP166194"/>
    <property type="gene ID" value="CapteG166194"/>
</dbReference>
<dbReference type="EMBL" id="AMQN01007954">
    <property type="status" value="NOT_ANNOTATED_CDS"/>
    <property type="molecule type" value="Genomic_DNA"/>
</dbReference>
<reference evidence="9" key="3">
    <citation type="submission" date="2015-06" db="UniProtKB">
        <authorList>
            <consortium name="EnsemblMetazoa"/>
        </authorList>
    </citation>
    <scope>IDENTIFICATION</scope>
</reference>
<evidence type="ECO:0000256" key="4">
    <source>
        <dbReference type="ARBA" id="ARBA00022679"/>
    </source>
</evidence>
<keyword evidence="5" id="KW-0570">Pentose shunt</keyword>
<comment type="pathway">
    <text evidence="1">Carbohydrate degradation; pentose phosphate pathway; D-glyceraldehyde 3-phosphate and beta-D-fructose 6-phosphate from D-ribose 5-phosphate and D-xylulose 5-phosphate (non-oxidative stage): step 2/3.</text>
</comment>
<dbReference type="InterPro" id="IPR013785">
    <property type="entry name" value="Aldolase_TIM"/>
</dbReference>
<dbReference type="EC" id="2.2.1.2" evidence="3"/>
<evidence type="ECO:0000256" key="6">
    <source>
        <dbReference type="ARBA" id="ARBA00023270"/>
    </source>
</evidence>
<dbReference type="InterPro" id="IPR001585">
    <property type="entry name" value="TAL/FSA"/>
</dbReference>
<dbReference type="GO" id="GO:0004801">
    <property type="term" value="F:transaldolase activity"/>
    <property type="evidence" value="ECO:0007669"/>
    <property type="project" value="UniProtKB-EC"/>
</dbReference>
<dbReference type="FunCoup" id="R7UFV6">
    <property type="interactions" value="1199"/>
</dbReference>
<dbReference type="OMA" id="THAEFLW"/>
<evidence type="ECO:0000256" key="2">
    <source>
        <dbReference type="ARBA" id="ARBA00008012"/>
    </source>
</evidence>
<dbReference type="PANTHER" id="PTHR10683:SF18">
    <property type="entry name" value="TRANSALDOLASE"/>
    <property type="match status" value="1"/>
</dbReference>
<keyword evidence="10" id="KW-1185">Reference proteome</keyword>
<reference evidence="8 10" key="2">
    <citation type="journal article" date="2013" name="Nature">
        <title>Insights into bilaterian evolution from three spiralian genomes.</title>
        <authorList>
            <person name="Simakov O."/>
            <person name="Marletaz F."/>
            <person name="Cho S.J."/>
            <person name="Edsinger-Gonzales E."/>
            <person name="Havlak P."/>
            <person name="Hellsten U."/>
            <person name="Kuo D.H."/>
            <person name="Larsson T."/>
            <person name="Lv J."/>
            <person name="Arendt D."/>
            <person name="Savage R."/>
            <person name="Osoegawa K."/>
            <person name="de Jong P."/>
            <person name="Grimwood J."/>
            <person name="Chapman J.A."/>
            <person name="Shapiro H."/>
            <person name="Aerts A."/>
            <person name="Otillar R.P."/>
            <person name="Terry A.Y."/>
            <person name="Boore J.L."/>
            <person name="Grigoriev I.V."/>
            <person name="Lindberg D.R."/>
            <person name="Seaver E.C."/>
            <person name="Weisblat D.A."/>
            <person name="Putnam N.H."/>
            <person name="Rokhsar D.S."/>
        </authorList>
    </citation>
    <scope>NUCLEOTIDE SEQUENCE</scope>
    <source>
        <strain evidence="8 10">I ESC-2004</strain>
    </source>
</reference>
<evidence type="ECO:0000256" key="7">
    <source>
        <dbReference type="ARBA" id="ARBA00048810"/>
    </source>
</evidence>
<dbReference type="PROSITE" id="PS01054">
    <property type="entry name" value="TRANSALDOLASE_1"/>
    <property type="match status" value="1"/>
</dbReference>
<name>R7UFV6_CAPTE</name>
<comment type="catalytic activity">
    <reaction evidence="7">
        <text>D-sedoheptulose 7-phosphate + D-glyceraldehyde 3-phosphate = D-erythrose 4-phosphate + beta-D-fructose 6-phosphate</text>
        <dbReference type="Rhea" id="RHEA:17053"/>
        <dbReference type="ChEBI" id="CHEBI:16897"/>
        <dbReference type="ChEBI" id="CHEBI:57483"/>
        <dbReference type="ChEBI" id="CHEBI:57634"/>
        <dbReference type="ChEBI" id="CHEBI:59776"/>
        <dbReference type="EC" id="2.2.1.2"/>
    </reaction>
</comment>
<protein>
    <recommendedName>
        <fullName evidence="3">transaldolase</fullName>
        <ecNumber evidence="3">2.2.1.2</ecNumber>
    </recommendedName>
</protein>
<dbReference type="AlphaFoldDB" id="R7UFV6"/>
<dbReference type="GO" id="GO:0005737">
    <property type="term" value="C:cytoplasm"/>
    <property type="evidence" value="ECO:0007669"/>
    <property type="project" value="InterPro"/>
</dbReference>
<evidence type="ECO:0000313" key="8">
    <source>
        <dbReference type="EMBL" id="ELU05060.1"/>
    </source>
</evidence>
<dbReference type="CDD" id="cd00957">
    <property type="entry name" value="Transaldolase_TalAB"/>
    <property type="match status" value="1"/>
</dbReference>
<dbReference type="HOGENOM" id="CLU_047470_0_1_1"/>
<dbReference type="PANTHER" id="PTHR10683">
    <property type="entry name" value="TRANSALDOLASE"/>
    <property type="match status" value="1"/>
</dbReference>
<dbReference type="Pfam" id="PF00923">
    <property type="entry name" value="TAL_FSA"/>
    <property type="match status" value="1"/>
</dbReference>
<dbReference type="Gene3D" id="3.20.20.70">
    <property type="entry name" value="Aldolase class I"/>
    <property type="match status" value="1"/>
</dbReference>
<comment type="similarity">
    <text evidence="2">Belongs to the transaldolase family. Type 1 subfamily.</text>
</comment>
<dbReference type="STRING" id="283909.R7UFV6"/>
<organism evidence="8">
    <name type="scientific">Capitella teleta</name>
    <name type="common">Polychaete worm</name>
    <dbReference type="NCBI Taxonomy" id="283909"/>
    <lineage>
        <taxon>Eukaryota</taxon>
        <taxon>Metazoa</taxon>
        <taxon>Spiralia</taxon>
        <taxon>Lophotrochozoa</taxon>
        <taxon>Annelida</taxon>
        <taxon>Polychaeta</taxon>
        <taxon>Sedentaria</taxon>
        <taxon>Scolecida</taxon>
        <taxon>Capitellidae</taxon>
        <taxon>Capitella</taxon>
    </lineage>
</organism>
<dbReference type="InterPro" id="IPR018225">
    <property type="entry name" value="Transaldolase_AS"/>
</dbReference>
<dbReference type="UniPathway" id="UPA00115">
    <property type="reaction ID" value="UER00414"/>
</dbReference>
<keyword evidence="4" id="KW-0808">Transferase</keyword>
<sequence length="332" mass="37129">MGEPVAKVQKMSSSLDQLKEHTVVVADTGDFEAMRQYKPTDATTNPSLILQASQKPQYDKLIDEAVSYAKANAKTPADQVDLAMDKLFVLFGCEILKIVPGRVSTEVDARLSFDKDTMIEKAKRLIQMYEEAGISKERILIKLTSTWEGIEAGRVLEQEYGIHCNMTLLFAFCQAVACAEAGVTLISPFVGRIYDWYVKKTGQKTFEPQEDPGVKSVTKIYNYYKHFDYKTVVMGASFRNSSQIRALTGCDLLTISPGLLEELSASNQTSGIQLSVKSAKGMKQEKVKMDEKIFRWELNEDEMSNDKLSEGIRKFAADAVKLEAIIKQRLSA</sequence>
<dbReference type="SUPFAM" id="SSF51569">
    <property type="entry name" value="Aldolase"/>
    <property type="match status" value="1"/>
</dbReference>
<dbReference type="HAMAP" id="MF_00492">
    <property type="entry name" value="Transaldolase_1"/>
    <property type="match status" value="1"/>
</dbReference>
<dbReference type="GO" id="GO:0009052">
    <property type="term" value="P:pentose-phosphate shunt, non-oxidative branch"/>
    <property type="evidence" value="ECO:0007669"/>
    <property type="project" value="TreeGrafter"/>
</dbReference>
<dbReference type="NCBIfam" id="TIGR00874">
    <property type="entry name" value="talAB"/>
    <property type="match status" value="1"/>
</dbReference>
<dbReference type="NCBIfam" id="NF009001">
    <property type="entry name" value="PRK12346.1"/>
    <property type="match status" value="1"/>
</dbReference>
<dbReference type="FunFam" id="3.20.20.70:FF:000088">
    <property type="entry name" value="Transaldolase"/>
    <property type="match status" value="1"/>
</dbReference>
<dbReference type="InterPro" id="IPR004730">
    <property type="entry name" value="Transaldolase_1"/>
</dbReference>
<dbReference type="OrthoDB" id="2015515at2759"/>
<reference evidence="10" key="1">
    <citation type="submission" date="2012-12" db="EMBL/GenBank/DDBJ databases">
        <authorList>
            <person name="Hellsten U."/>
            <person name="Grimwood J."/>
            <person name="Chapman J.A."/>
            <person name="Shapiro H."/>
            <person name="Aerts A."/>
            <person name="Otillar R.P."/>
            <person name="Terry A.Y."/>
            <person name="Boore J.L."/>
            <person name="Simakov O."/>
            <person name="Marletaz F."/>
            <person name="Cho S.-J."/>
            <person name="Edsinger-Gonzales E."/>
            <person name="Havlak P."/>
            <person name="Kuo D.-H."/>
            <person name="Larsson T."/>
            <person name="Lv J."/>
            <person name="Arendt D."/>
            <person name="Savage R."/>
            <person name="Osoegawa K."/>
            <person name="de Jong P."/>
            <person name="Lindberg D.R."/>
            <person name="Seaver E.C."/>
            <person name="Weisblat D.A."/>
            <person name="Putnam N.H."/>
            <person name="Grigoriev I.V."/>
            <person name="Rokhsar D.S."/>
        </authorList>
    </citation>
    <scope>NUCLEOTIDE SEQUENCE</scope>
    <source>
        <strain evidence="10">I ESC-2004</strain>
    </source>
</reference>
<evidence type="ECO:0000256" key="1">
    <source>
        <dbReference type="ARBA" id="ARBA00004857"/>
    </source>
</evidence>
<evidence type="ECO:0000313" key="10">
    <source>
        <dbReference type="Proteomes" id="UP000014760"/>
    </source>
</evidence>
<dbReference type="EMBL" id="KB301807">
    <property type="protein sequence ID" value="ELU05060.1"/>
    <property type="molecule type" value="Genomic_DNA"/>
</dbReference>
<dbReference type="Proteomes" id="UP000014760">
    <property type="component" value="Unassembled WGS sequence"/>
</dbReference>